<comment type="caution">
    <text evidence="1">The sequence shown here is derived from an EMBL/GenBank/DDBJ whole genome shotgun (WGS) entry which is preliminary data.</text>
</comment>
<evidence type="ECO:0000313" key="2">
    <source>
        <dbReference type="Proteomes" id="UP001159427"/>
    </source>
</evidence>
<feature type="non-terminal residue" evidence="1">
    <location>
        <position position="1"/>
    </location>
</feature>
<gene>
    <name evidence="1" type="ORF">PEVE_00005101</name>
</gene>
<dbReference type="InterPro" id="IPR052787">
    <property type="entry name" value="MAVS"/>
</dbReference>
<sequence length="173" mass="20636">LEKKGRKDNKCRRVYSRQYGTKRYYYGIRHHPQISPAVLIRPNSGLYGLTTRRQVREKKGDNYRKTFLMGLRFSLQRHFLMKRDFDIINVGEFSKSNQVYEATVVELKRQGFGSVDHHRPTSKEDLEKIQSWCNPSSPDPKSLQQVAWFNLMFHLIRRMRENLRLLTKQTFAV</sequence>
<reference evidence="1 2" key="1">
    <citation type="submission" date="2022-05" db="EMBL/GenBank/DDBJ databases">
        <authorList>
            <consortium name="Genoscope - CEA"/>
            <person name="William W."/>
        </authorList>
    </citation>
    <scope>NUCLEOTIDE SEQUENCE [LARGE SCALE GENOMIC DNA]</scope>
</reference>
<dbReference type="PANTHER" id="PTHR21446:SF12">
    <property type="entry name" value="POTASSIUM CHANNEL TETRAMERIZATION DOMAIN CONTAINING 1"/>
    <property type="match status" value="1"/>
</dbReference>
<organism evidence="1 2">
    <name type="scientific">Porites evermanni</name>
    <dbReference type="NCBI Taxonomy" id="104178"/>
    <lineage>
        <taxon>Eukaryota</taxon>
        <taxon>Metazoa</taxon>
        <taxon>Cnidaria</taxon>
        <taxon>Anthozoa</taxon>
        <taxon>Hexacorallia</taxon>
        <taxon>Scleractinia</taxon>
        <taxon>Fungiina</taxon>
        <taxon>Poritidae</taxon>
        <taxon>Porites</taxon>
    </lineage>
</organism>
<dbReference type="PANTHER" id="PTHR21446">
    <property type="entry name" value="DUF3504 DOMAIN-CONTAINING PROTEIN"/>
    <property type="match status" value="1"/>
</dbReference>
<proteinExistence type="predicted"/>
<name>A0ABN8QLN8_9CNID</name>
<dbReference type="Proteomes" id="UP001159427">
    <property type="component" value="Unassembled WGS sequence"/>
</dbReference>
<protein>
    <submittedName>
        <fullName evidence="1">Uncharacterized protein</fullName>
    </submittedName>
</protein>
<accession>A0ABN8QLN8</accession>
<evidence type="ECO:0000313" key="1">
    <source>
        <dbReference type="EMBL" id="CAH3164797.1"/>
    </source>
</evidence>
<dbReference type="EMBL" id="CALNXI010001320">
    <property type="protein sequence ID" value="CAH3164797.1"/>
    <property type="molecule type" value="Genomic_DNA"/>
</dbReference>
<keyword evidence="2" id="KW-1185">Reference proteome</keyword>